<sequence length="534" mass="60262">MASLDMDSIIELFDGKLESVEGVYRLQRTLNKLKGDVSTRLVVHFHGGLVSKKSALEIVDSLYPVYHSAGAIPLFFVWQTGIWDVLKQDIQKIGSDDIFNQVLRRVARFVLAKRPSEMERAFNPNPVQFTVDMMDLNEKDAAQLAEFLDQAELQPKTVIRDFRGRQGGDGLKDSWGLTDEEEAAFRDDLLSDNNLVDAVYDTVVQLEGFDAPNTRTVRRLESPRPIMLSNHITGEMLATEKELVSDGNADTRAVSIASTAMMVIIRHATKVLRHVLARYRENRHHSLYTTIVEEILAQLYIDRIGGHFWKTMKEDTTDAFRAGGGGTIFLQHLQSLWNDETAHKPCVMLVGHSAGSIFIGSFLERADRELPAEAQFDVVLLAPAATFEFWHKQADIIKRRVRRFRLFALSDEAELGYWEVPLVYRGSLLYMVSSLFERTPSVPFDPSTCDVPILGMARYHTREQPYEASPFSNVITQLESFGKPIWVNRILPHLPAAAGIPGACSEAQTHGAFDDDPRTQESLKYLLSTDWQCS</sequence>
<name>A0A939F0X9_9BACT</name>
<evidence type="ECO:0000313" key="1">
    <source>
        <dbReference type="EMBL" id="MBO0360721.1"/>
    </source>
</evidence>
<protein>
    <recommendedName>
        <fullName evidence="3">Alpha/beta hydrolase</fullName>
    </recommendedName>
</protein>
<keyword evidence="2" id="KW-1185">Reference proteome</keyword>
<dbReference type="AlphaFoldDB" id="A0A939F0X9"/>
<comment type="caution">
    <text evidence="1">The sequence shown here is derived from an EMBL/GenBank/DDBJ whole genome shotgun (WGS) entry which is preliminary data.</text>
</comment>
<dbReference type="RefSeq" id="WP_206986632.1">
    <property type="nucleotide sequence ID" value="NZ_JAFLQZ010000022.1"/>
</dbReference>
<gene>
    <name evidence="1" type="ORF">J0X19_22360</name>
</gene>
<reference evidence="1" key="1">
    <citation type="submission" date="2021-03" db="EMBL/GenBank/DDBJ databases">
        <authorList>
            <person name="Kim M.K."/>
        </authorList>
    </citation>
    <scope>NUCLEOTIDE SEQUENCE</scope>
    <source>
        <strain evidence="1">BT186</strain>
    </source>
</reference>
<dbReference type="EMBL" id="JAFLQZ010000022">
    <property type="protein sequence ID" value="MBO0360721.1"/>
    <property type="molecule type" value="Genomic_DNA"/>
</dbReference>
<dbReference type="Proteomes" id="UP000664144">
    <property type="component" value="Unassembled WGS sequence"/>
</dbReference>
<organism evidence="1 2">
    <name type="scientific">Hymenobacter telluris</name>
    <dbReference type="NCBI Taxonomy" id="2816474"/>
    <lineage>
        <taxon>Bacteria</taxon>
        <taxon>Pseudomonadati</taxon>
        <taxon>Bacteroidota</taxon>
        <taxon>Cytophagia</taxon>
        <taxon>Cytophagales</taxon>
        <taxon>Hymenobacteraceae</taxon>
        <taxon>Hymenobacter</taxon>
    </lineage>
</organism>
<evidence type="ECO:0008006" key="3">
    <source>
        <dbReference type="Google" id="ProtNLM"/>
    </source>
</evidence>
<accession>A0A939F0X9</accession>
<proteinExistence type="predicted"/>
<evidence type="ECO:0000313" key="2">
    <source>
        <dbReference type="Proteomes" id="UP000664144"/>
    </source>
</evidence>